<dbReference type="PANTHER" id="PTHR34703:SF1">
    <property type="entry name" value="ANTIPORTER SUBUNIT MNHG2-RELATED"/>
    <property type="match status" value="1"/>
</dbReference>
<dbReference type="PANTHER" id="PTHR34703">
    <property type="entry name" value="ANTIPORTER SUBUNIT MNHG2-RELATED"/>
    <property type="match status" value="1"/>
</dbReference>
<dbReference type="InterPro" id="IPR005133">
    <property type="entry name" value="PhaG_MnhG_YufB"/>
</dbReference>
<evidence type="ECO:0000256" key="1">
    <source>
        <dbReference type="ARBA" id="ARBA00004141"/>
    </source>
</evidence>
<evidence type="ECO:0000313" key="7">
    <source>
        <dbReference type="Proteomes" id="UP001357223"/>
    </source>
</evidence>
<keyword evidence="5" id="KW-0472">Membrane</keyword>
<proteinExistence type="inferred from homology"/>
<keyword evidence="3" id="KW-0050">Antiport</keyword>
<keyword evidence="5" id="KW-0812">Transmembrane</keyword>
<evidence type="ECO:0000256" key="5">
    <source>
        <dbReference type="SAM" id="Phobius"/>
    </source>
</evidence>
<name>A0ABZ2CIJ3_9BACI</name>
<feature type="transmembrane region" description="Helical" evidence="5">
    <location>
        <begin position="12"/>
        <end position="33"/>
    </location>
</feature>
<keyword evidence="5" id="KW-1133">Transmembrane helix</keyword>
<protein>
    <submittedName>
        <fullName evidence="6">Monovalent cation/H(+) antiporter subunit G</fullName>
    </submittedName>
</protein>
<feature type="region of interest" description="Disordered" evidence="4">
    <location>
        <begin position="114"/>
        <end position="138"/>
    </location>
</feature>
<organism evidence="6 7">
    <name type="scientific">Niallia oryzisoli</name>
    <dbReference type="NCBI Taxonomy" id="1737571"/>
    <lineage>
        <taxon>Bacteria</taxon>
        <taxon>Bacillati</taxon>
        <taxon>Bacillota</taxon>
        <taxon>Bacilli</taxon>
        <taxon>Bacillales</taxon>
        <taxon>Bacillaceae</taxon>
        <taxon>Niallia</taxon>
    </lineage>
</organism>
<reference evidence="6 7" key="1">
    <citation type="submission" date="2023-10" db="EMBL/GenBank/DDBJ databases">
        <title>Niallia locisalis sp.nov. isolated from a salt pond sample.</title>
        <authorList>
            <person name="Li X.-J."/>
            <person name="Dong L."/>
        </authorList>
    </citation>
    <scope>NUCLEOTIDE SEQUENCE [LARGE SCALE GENOMIC DNA]</scope>
    <source>
        <strain evidence="6 7">DSM 29761</strain>
    </source>
</reference>
<dbReference type="NCBIfam" id="TIGR01300">
    <property type="entry name" value="CPA3_mnhG_phaG"/>
    <property type="match status" value="1"/>
</dbReference>
<keyword evidence="7" id="KW-1185">Reference proteome</keyword>
<accession>A0ABZ2CIJ3</accession>
<comment type="similarity">
    <text evidence="2">Belongs to the CPA3 antiporters (TC 2.A.63) subunit G family.</text>
</comment>
<dbReference type="Pfam" id="PF03334">
    <property type="entry name" value="PhaG_MnhG_YufB"/>
    <property type="match status" value="1"/>
</dbReference>
<sequence>MSVITQSEYIAVLFILIGTIFSFLSAVGLIRLPDIYTRSHALSKGSTMGVLFTLVGTFLFFVLEGFFSIRLFLGIFFVFLTAPVAAHVIVRAAYRSNVPLAKVSVKDDLKEVIGSEGQASRPDSGALGASQHPGIDNS</sequence>
<evidence type="ECO:0000256" key="4">
    <source>
        <dbReference type="SAM" id="MobiDB-lite"/>
    </source>
</evidence>
<evidence type="ECO:0000313" key="6">
    <source>
        <dbReference type="EMBL" id="WVX82360.1"/>
    </source>
</evidence>
<dbReference type="Proteomes" id="UP001357223">
    <property type="component" value="Chromosome"/>
</dbReference>
<keyword evidence="3" id="KW-0813">Transport</keyword>
<feature type="transmembrane region" description="Helical" evidence="5">
    <location>
        <begin position="69"/>
        <end position="90"/>
    </location>
</feature>
<dbReference type="RefSeq" id="WP_338451262.1">
    <property type="nucleotide sequence ID" value="NZ_CP137640.1"/>
</dbReference>
<gene>
    <name evidence="6" type="primary">mnhG</name>
    <name evidence="6" type="ORF">R4Z09_05085</name>
</gene>
<comment type="subcellular location">
    <subcellularLocation>
        <location evidence="1">Membrane</location>
        <topology evidence="1">Multi-pass membrane protein</topology>
    </subcellularLocation>
</comment>
<evidence type="ECO:0000256" key="3">
    <source>
        <dbReference type="ARBA" id="ARBA00022449"/>
    </source>
</evidence>
<dbReference type="EMBL" id="CP137640">
    <property type="protein sequence ID" value="WVX82360.1"/>
    <property type="molecule type" value="Genomic_DNA"/>
</dbReference>
<evidence type="ECO:0000256" key="2">
    <source>
        <dbReference type="ARBA" id="ARBA00008404"/>
    </source>
</evidence>
<dbReference type="NCBIfam" id="NF009314">
    <property type="entry name" value="PRK12674.1-2"/>
    <property type="match status" value="1"/>
</dbReference>
<feature type="transmembrane region" description="Helical" evidence="5">
    <location>
        <begin position="45"/>
        <end position="63"/>
    </location>
</feature>